<comment type="caution">
    <text evidence="2">The sequence shown here is derived from an EMBL/GenBank/DDBJ whole genome shotgun (WGS) entry which is preliminary data.</text>
</comment>
<evidence type="ECO:0000313" key="2">
    <source>
        <dbReference type="EMBL" id="GBG32489.1"/>
    </source>
</evidence>
<accession>A0A2R5GQA3</accession>
<proteinExistence type="predicted"/>
<dbReference type="Gene3D" id="3.60.15.10">
    <property type="entry name" value="Ribonuclease Z/Hydroxyacylglutathione hydrolase-like"/>
    <property type="match status" value="1"/>
</dbReference>
<dbReference type="GO" id="GO:0042781">
    <property type="term" value="F:3'-tRNA processing endoribonuclease activity"/>
    <property type="evidence" value="ECO:0007669"/>
    <property type="project" value="TreeGrafter"/>
</dbReference>
<gene>
    <name evidence="2" type="ORF">FCC1311_087142</name>
</gene>
<feature type="compositionally biased region" description="Acidic residues" evidence="1">
    <location>
        <begin position="468"/>
        <end position="495"/>
    </location>
</feature>
<feature type="compositionally biased region" description="Acidic residues" evidence="1">
    <location>
        <begin position="513"/>
        <end position="531"/>
    </location>
</feature>
<name>A0A2R5GQA3_9STRA</name>
<dbReference type="PANTHER" id="PTHR46018">
    <property type="entry name" value="ZINC PHOSPHODIESTERASE ELAC PROTEIN 1"/>
    <property type="match status" value="1"/>
</dbReference>
<organism evidence="2 3">
    <name type="scientific">Hondaea fermentalgiana</name>
    <dbReference type="NCBI Taxonomy" id="2315210"/>
    <lineage>
        <taxon>Eukaryota</taxon>
        <taxon>Sar</taxon>
        <taxon>Stramenopiles</taxon>
        <taxon>Bigyra</taxon>
        <taxon>Labyrinthulomycetes</taxon>
        <taxon>Thraustochytrida</taxon>
        <taxon>Thraustochytriidae</taxon>
        <taxon>Hondaea</taxon>
    </lineage>
</organism>
<dbReference type="InterPro" id="IPR036866">
    <property type="entry name" value="RibonucZ/Hydroxyglut_hydro"/>
</dbReference>
<feature type="region of interest" description="Disordered" evidence="1">
    <location>
        <begin position="453"/>
        <end position="577"/>
    </location>
</feature>
<dbReference type="AlphaFoldDB" id="A0A2R5GQA3"/>
<feature type="compositionally biased region" description="Basic and acidic residues" evidence="1">
    <location>
        <begin position="502"/>
        <end position="512"/>
    </location>
</feature>
<dbReference type="Proteomes" id="UP000241890">
    <property type="component" value="Unassembled WGS sequence"/>
</dbReference>
<dbReference type="GO" id="GO:0005634">
    <property type="term" value="C:nucleus"/>
    <property type="evidence" value="ECO:0007669"/>
    <property type="project" value="TreeGrafter"/>
</dbReference>
<evidence type="ECO:0000256" key="1">
    <source>
        <dbReference type="SAM" id="MobiDB-lite"/>
    </source>
</evidence>
<dbReference type="SUPFAM" id="SSF56281">
    <property type="entry name" value="Metallo-hydrolase/oxidoreductase"/>
    <property type="match status" value="1"/>
</dbReference>
<feature type="compositionally biased region" description="Basic and acidic residues" evidence="1">
    <location>
        <begin position="538"/>
        <end position="550"/>
    </location>
</feature>
<keyword evidence="3" id="KW-1185">Reference proteome</keyword>
<protein>
    <submittedName>
        <fullName evidence="2">Zinc phosphodiesterase ELAC protein 1</fullName>
    </submittedName>
</protein>
<dbReference type="FunCoup" id="A0A2R5GQA3">
    <property type="interactions" value="5"/>
</dbReference>
<sequence>MFSGWTWLFDCGEETQSQIHKGSSVRLAGVTRIYITHLHGDHFFGLPSILCAISEVKAPSDAQKLKLSRDKDKDVPIEIFGPPNLRLALRTMLLASGVVLPFRYVVTELHPKGAKTPSPASDLVNGVLHPSEILGKNLTSNDNFVWESVPTHCTPHPKDVSAVATVKAAMIRHSCNVTCIGYVVEEKSYSGSLDGQRAKEILRQPENQEYLIGIGVREPLRSLRYLKGGFELKLPTGILRPSDVVGPDKPGRKIVILGDTCDASNIAGIAANADMILHEATNAYLPELGLNGLLDSVDEWQTILRTLQHGHSTPQMAGKFAQAIGAKSLVMTHFSSRYPGMIPDRLKVTREMVEVHDAIRNAALETFKSGDAYLANDQEVFSVLGCWHESRVKDPTKVIKSSYRGFLRTARKIFASTDEQIVDFTLQPQGYRPSCKDMRNAYSCASKVMPPSFVSTEKFSNGPHYSEEFEMDEDEEDDEEMEDLEDNNQESEGDIADMAATSEKDASAPRDFDDGDLDDGDLDDDIGDDTEAGGGGSEHTEDASDLDKTSDLFQDGSCENRPLSRSEASAAAKEAVKPYEKVLRRKRLFGARIIYPNSKAT</sequence>
<dbReference type="PANTHER" id="PTHR46018:SF2">
    <property type="entry name" value="ZINC PHOSPHODIESTERASE ELAC PROTEIN 1"/>
    <property type="match status" value="1"/>
</dbReference>
<dbReference type="EMBL" id="BEYU01000122">
    <property type="protein sequence ID" value="GBG32489.1"/>
    <property type="molecule type" value="Genomic_DNA"/>
</dbReference>
<dbReference type="InParanoid" id="A0A2R5GQA3"/>
<evidence type="ECO:0000313" key="3">
    <source>
        <dbReference type="Proteomes" id="UP000241890"/>
    </source>
</evidence>
<dbReference type="OrthoDB" id="527344at2759"/>
<reference evidence="2 3" key="1">
    <citation type="submission" date="2017-12" db="EMBL/GenBank/DDBJ databases">
        <title>Sequencing, de novo assembly and annotation of complete genome of a new Thraustochytrid species, strain FCC1311.</title>
        <authorList>
            <person name="Sedici K."/>
            <person name="Godart F."/>
            <person name="Aiese Cigliano R."/>
            <person name="Sanseverino W."/>
            <person name="Barakat M."/>
            <person name="Ortet P."/>
            <person name="Marechal E."/>
            <person name="Cagnac O."/>
            <person name="Amato A."/>
        </authorList>
    </citation>
    <scope>NUCLEOTIDE SEQUENCE [LARGE SCALE GENOMIC DNA]</scope>
</reference>